<dbReference type="GO" id="GO:0016020">
    <property type="term" value="C:membrane"/>
    <property type="evidence" value="ECO:0007669"/>
    <property type="project" value="UniProtKB-SubCell"/>
</dbReference>
<feature type="transmembrane region" description="Helical" evidence="8">
    <location>
        <begin position="6"/>
        <end position="24"/>
    </location>
</feature>
<dbReference type="InterPro" id="IPR001594">
    <property type="entry name" value="Palmitoyltrfase_DHHC"/>
</dbReference>
<dbReference type="PANTHER" id="PTHR22883">
    <property type="entry name" value="ZINC FINGER DHHC DOMAIN CONTAINING PROTEIN"/>
    <property type="match status" value="1"/>
</dbReference>
<evidence type="ECO:0000256" key="5">
    <source>
        <dbReference type="ARBA" id="ARBA00022989"/>
    </source>
</evidence>
<evidence type="ECO:0000256" key="3">
    <source>
        <dbReference type="ARBA" id="ARBA00022679"/>
    </source>
</evidence>
<dbReference type="AlphaFoldDB" id="A0A2P6VEM8"/>
<evidence type="ECO:0000313" key="12">
    <source>
        <dbReference type="Proteomes" id="UP000239649"/>
    </source>
</evidence>
<evidence type="ECO:0000256" key="8">
    <source>
        <dbReference type="RuleBase" id="RU079119"/>
    </source>
</evidence>
<feature type="compositionally biased region" description="Basic and acidic residues" evidence="9">
    <location>
        <begin position="341"/>
        <end position="350"/>
    </location>
</feature>
<evidence type="ECO:0000256" key="2">
    <source>
        <dbReference type="ARBA" id="ARBA00008574"/>
    </source>
</evidence>
<accession>A0A2P6VEM8</accession>
<comment type="catalytic activity">
    <reaction evidence="8">
        <text>L-cysteinyl-[protein] + hexadecanoyl-CoA = S-hexadecanoyl-L-cysteinyl-[protein] + CoA</text>
        <dbReference type="Rhea" id="RHEA:36683"/>
        <dbReference type="Rhea" id="RHEA-COMP:10131"/>
        <dbReference type="Rhea" id="RHEA-COMP:11032"/>
        <dbReference type="ChEBI" id="CHEBI:29950"/>
        <dbReference type="ChEBI" id="CHEBI:57287"/>
        <dbReference type="ChEBI" id="CHEBI:57379"/>
        <dbReference type="ChEBI" id="CHEBI:74151"/>
        <dbReference type="EC" id="2.3.1.225"/>
    </reaction>
</comment>
<feature type="domain" description="Palmitoyltransferase DHHC" evidence="10">
    <location>
        <begin position="159"/>
        <end position="305"/>
    </location>
</feature>
<feature type="transmembrane region" description="Helical" evidence="8">
    <location>
        <begin position="272"/>
        <end position="297"/>
    </location>
</feature>
<dbReference type="EMBL" id="LHPF02000010">
    <property type="protein sequence ID" value="PSC72550.1"/>
    <property type="molecule type" value="Genomic_DNA"/>
</dbReference>
<keyword evidence="12" id="KW-1185">Reference proteome</keyword>
<evidence type="ECO:0000256" key="7">
    <source>
        <dbReference type="ARBA" id="ARBA00023315"/>
    </source>
</evidence>
<evidence type="ECO:0000256" key="6">
    <source>
        <dbReference type="ARBA" id="ARBA00023136"/>
    </source>
</evidence>
<dbReference type="GO" id="GO:0019706">
    <property type="term" value="F:protein-cysteine S-palmitoyltransferase activity"/>
    <property type="evidence" value="ECO:0007669"/>
    <property type="project" value="UniProtKB-EC"/>
</dbReference>
<dbReference type="Pfam" id="PF01529">
    <property type="entry name" value="DHHC"/>
    <property type="match status" value="1"/>
</dbReference>
<keyword evidence="3 8" id="KW-0808">Transferase</keyword>
<keyword evidence="6 8" id="KW-0472">Membrane</keyword>
<feature type="transmembrane region" description="Helical" evidence="8">
    <location>
        <begin position="111"/>
        <end position="130"/>
    </location>
</feature>
<keyword evidence="5 8" id="KW-1133">Transmembrane helix</keyword>
<proteinExistence type="inferred from homology"/>
<evidence type="ECO:0000259" key="10">
    <source>
        <dbReference type="Pfam" id="PF01529"/>
    </source>
</evidence>
<dbReference type="OrthoDB" id="5977743at2759"/>
<gene>
    <name evidence="11" type="ORF">C2E20_4321</name>
</gene>
<organism evidence="11 12">
    <name type="scientific">Micractinium conductrix</name>
    <dbReference type="NCBI Taxonomy" id="554055"/>
    <lineage>
        <taxon>Eukaryota</taxon>
        <taxon>Viridiplantae</taxon>
        <taxon>Chlorophyta</taxon>
        <taxon>core chlorophytes</taxon>
        <taxon>Trebouxiophyceae</taxon>
        <taxon>Chlorellales</taxon>
        <taxon>Chlorellaceae</taxon>
        <taxon>Chlorella clade</taxon>
        <taxon>Micractinium</taxon>
    </lineage>
</organism>
<feature type="transmembrane region" description="Helical" evidence="8">
    <location>
        <begin position="79"/>
        <end position="99"/>
    </location>
</feature>
<dbReference type="GO" id="GO:0005794">
    <property type="term" value="C:Golgi apparatus"/>
    <property type="evidence" value="ECO:0007669"/>
    <property type="project" value="TreeGrafter"/>
</dbReference>
<feature type="region of interest" description="Disordered" evidence="9">
    <location>
        <begin position="341"/>
        <end position="371"/>
    </location>
</feature>
<feature type="transmembrane region" description="Helical" evidence="8">
    <location>
        <begin position="205"/>
        <end position="225"/>
    </location>
</feature>
<evidence type="ECO:0000313" key="11">
    <source>
        <dbReference type="EMBL" id="PSC72550.1"/>
    </source>
</evidence>
<evidence type="ECO:0000256" key="9">
    <source>
        <dbReference type="SAM" id="MobiDB-lite"/>
    </source>
</evidence>
<comment type="domain">
    <text evidence="8">The DHHC domain is required for palmitoyltransferase activity.</text>
</comment>
<evidence type="ECO:0000256" key="1">
    <source>
        <dbReference type="ARBA" id="ARBA00004141"/>
    </source>
</evidence>
<dbReference type="PROSITE" id="PS50216">
    <property type="entry name" value="DHHC"/>
    <property type="match status" value="1"/>
</dbReference>
<dbReference type="Proteomes" id="UP000239649">
    <property type="component" value="Unassembled WGS sequence"/>
</dbReference>
<comment type="caution">
    <text evidence="11">The sequence shown here is derived from an EMBL/GenBank/DDBJ whole genome shotgun (WGS) entry which is preliminary data.</text>
</comment>
<keyword evidence="7 8" id="KW-0012">Acyltransferase</keyword>
<comment type="similarity">
    <text evidence="2 8">Belongs to the DHHC palmitoyltransferase family.</text>
</comment>
<dbReference type="EC" id="2.3.1.225" evidence="8"/>
<dbReference type="PANTHER" id="PTHR22883:SF286">
    <property type="entry name" value="PROTEIN S-ACYLTRANSFERASE 17-RELATED"/>
    <property type="match status" value="1"/>
</dbReference>
<dbReference type="GO" id="GO:0006612">
    <property type="term" value="P:protein targeting to membrane"/>
    <property type="evidence" value="ECO:0007669"/>
    <property type="project" value="TreeGrafter"/>
</dbReference>
<protein>
    <recommendedName>
        <fullName evidence="8">S-acyltransferase</fullName>
        <ecNumber evidence="8">2.3.1.225</ecNumber>
    </recommendedName>
    <alternativeName>
        <fullName evidence="8">Palmitoyltransferase</fullName>
    </alternativeName>
</protein>
<reference evidence="11 12" key="1">
    <citation type="journal article" date="2018" name="Plant J.">
        <title>Genome sequences of Chlorella sorokiniana UTEX 1602 and Micractinium conductrix SAG 241.80: implications to maltose excretion by a green alga.</title>
        <authorList>
            <person name="Arriola M.B."/>
            <person name="Velmurugan N."/>
            <person name="Zhang Y."/>
            <person name="Plunkett M.H."/>
            <person name="Hondzo H."/>
            <person name="Barney B.M."/>
        </authorList>
    </citation>
    <scope>NUCLEOTIDE SEQUENCE [LARGE SCALE GENOMIC DNA]</scope>
    <source>
        <strain evidence="11 12">SAG 241.80</strain>
    </source>
</reference>
<name>A0A2P6VEM8_9CHLO</name>
<sequence>MDELQLLVLWCCCLLLAVVALLFGRNPLLRHPPLPRLHWLLTEGIPTGASAAVQRVGGGRRAAALAAADQFCCERSNPAVQVFFLALFAGCYWVFAWHVFPMLPLPGVPAWHRYTGTAAALACLALFLAVSWSDPGTVTPVNAAAHAALYPHDGVLYPERKQCATCCLPRPARSKHCRVCNKCVARLDHHCIWINSCVGLLNMRLFLAFLLATTALCFYAAALGFRTLAADMAVHETWGVAFRPYGASEMIYLSQSKRLLLRYLSAAYGPQAAATLFAGMAAWIVAGFTGYQLFLLCRGSTTVEEHMLRQAAATPTAAEAEAAEARRIEARADAALRGEALPDRAEEEMQQRQQQQRGTSGRPYDRGPARNLAEVLFPRRHLAAAAAAAAGRAGGGPGGKKRA</sequence>
<dbReference type="InterPro" id="IPR039859">
    <property type="entry name" value="PFA4/ZDH16/20/ERF2-like"/>
</dbReference>
<comment type="subcellular location">
    <subcellularLocation>
        <location evidence="1">Membrane</location>
        <topology evidence="1">Multi-pass membrane protein</topology>
    </subcellularLocation>
</comment>
<dbReference type="GO" id="GO:0005783">
    <property type="term" value="C:endoplasmic reticulum"/>
    <property type="evidence" value="ECO:0007669"/>
    <property type="project" value="TreeGrafter"/>
</dbReference>
<evidence type="ECO:0000256" key="4">
    <source>
        <dbReference type="ARBA" id="ARBA00022692"/>
    </source>
</evidence>
<keyword evidence="4 8" id="KW-0812">Transmembrane</keyword>